<dbReference type="Pfam" id="PF11203">
    <property type="entry name" value="EccE"/>
    <property type="match status" value="1"/>
</dbReference>
<proteinExistence type="inferred from homology"/>
<reference evidence="9 10" key="1">
    <citation type="submission" date="2019-09" db="EMBL/GenBank/DDBJ databases">
        <title>Report of infection by Mycobacterium simiae a patient suffering from pulmonary tuberculosis.</title>
        <authorList>
            <person name="Mohanty P.S."/>
            <person name="Bansal A.K."/>
            <person name="Singh H."/>
            <person name="Sharma S."/>
            <person name="Patil S.A."/>
            <person name="Upadhaya P."/>
            <person name="Singh P.K."/>
            <person name="Kumar D."/>
            <person name="Kumar S."/>
            <person name="Singh R.K."/>
            <person name="Chaudhary B."/>
        </authorList>
    </citation>
    <scope>NUCLEOTIDE SEQUENCE [LARGE SCALE GENOMIC DNA]</scope>
    <source>
        <strain evidence="9 10">JAL-560-SIM</strain>
    </source>
</reference>
<dbReference type="AlphaFoldDB" id="A0A5B1BL64"/>
<dbReference type="InterPro" id="IPR050051">
    <property type="entry name" value="EccE_dom"/>
</dbReference>
<feature type="transmembrane region" description="Helical" evidence="7">
    <location>
        <begin position="35"/>
        <end position="60"/>
    </location>
</feature>
<dbReference type="GO" id="GO:0005886">
    <property type="term" value="C:plasma membrane"/>
    <property type="evidence" value="ECO:0007669"/>
    <property type="project" value="UniProtKB-SubCell"/>
</dbReference>
<evidence type="ECO:0000256" key="2">
    <source>
        <dbReference type="ARBA" id="ARBA00007759"/>
    </source>
</evidence>
<evidence type="ECO:0000256" key="6">
    <source>
        <dbReference type="ARBA" id="ARBA00023136"/>
    </source>
</evidence>
<dbReference type="EMBL" id="VTZN01000093">
    <property type="protein sequence ID" value="KAA1249408.1"/>
    <property type="molecule type" value="Genomic_DNA"/>
</dbReference>
<comment type="caution">
    <text evidence="9">The sequence shown here is derived from an EMBL/GenBank/DDBJ whole genome shotgun (WGS) entry which is preliminary data.</text>
</comment>
<dbReference type="Proteomes" id="UP000324701">
    <property type="component" value="Unassembled WGS sequence"/>
</dbReference>
<feature type="domain" description="Type VII secretion system protein EccE" evidence="8">
    <location>
        <begin position="126"/>
        <end position="213"/>
    </location>
</feature>
<evidence type="ECO:0000256" key="3">
    <source>
        <dbReference type="ARBA" id="ARBA00022475"/>
    </source>
</evidence>
<evidence type="ECO:0000259" key="8">
    <source>
        <dbReference type="Pfam" id="PF11203"/>
    </source>
</evidence>
<organism evidence="9 10">
    <name type="scientific">Mycobacterium simiae</name>
    <name type="common">Mycobacterium habana</name>
    <dbReference type="NCBI Taxonomy" id="1784"/>
    <lineage>
        <taxon>Bacteria</taxon>
        <taxon>Bacillati</taxon>
        <taxon>Actinomycetota</taxon>
        <taxon>Actinomycetes</taxon>
        <taxon>Mycobacteriales</taxon>
        <taxon>Mycobacteriaceae</taxon>
        <taxon>Mycobacterium</taxon>
        <taxon>Mycobacterium simiae complex</taxon>
    </lineage>
</organism>
<evidence type="ECO:0000256" key="5">
    <source>
        <dbReference type="ARBA" id="ARBA00022989"/>
    </source>
</evidence>
<gene>
    <name evidence="9" type="primary">eccE</name>
    <name evidence="9" type="ORF">F0Q45_15330</name>
</gene>
<comment type="similarity">
    <text evidence="2">Belongs to the EccE family.</text>
</comment>
<keyword evidence="10" id="KW-1185">Reference proteome</keyword>
<evidence type="ECO:0000313" key="9">
    <source>
        <dbReference type="EMBL" id="KAA1249408.1"/>
    </source>
</evidence>
<keyword evidence="4 7" id="KW-0812">Transmembrane</keyword>
<keyword evidence="6 7" id="KW-0472">Membrane</keyword>
<accession>A0A5B1BL64</accession>
<evidence type="ECO:0000256" key="4">
    <source>
        <dbReference type="ARBA" id="ARBA00022692"/>
    </source>
</evidence>
<evidence type="ECO:0000313" key="10">
    <source>
        <dbReference type="Proteomes" id="UP000324701"/>
    </source>
</evidence>
<keyword evidence="3" id="KW-1003">Cell membrane</keyword>
<keyword evidence="5 7" id="KW-1133">Transmembrane helix</keyword>
<comment type="subcellular location">
    <subcellularLocation>
        <location evidence="1">Cell membrane</location>
    </subcellularLocation>
</comment>
<protein>
    <submittedName>
        <fullName evidence="9">Type VII secretion protein EccE</fullName>
    </submittedName>
</protein>
<dbReference type="OrthoDB" id="4760969at2"/>
<sequence>MNSIPRPGRWRITVVLLAAVPAVLAYPWQSARDYWLIGIAAGVVFVLFGWWRGLYFTTIVRRRLAMMRRRRSVPEPRTDMRTTALLRVGPGASDLDVFPLPLLARYLNRYGIRTDAMRITGRATASGDQQTWIGLTMSAAANLVALQARSPRIPLHDTAEVAARRLADHLREIGWDVSFVAPDDIPQLLATDSREVWRGMRRSDSDYLAAYQVSVDAKLAETLDAIRSHPAGETWTALEIAETGRSLGAYTVAAACAFRTDTQPDSAPPLPGLTLQRGSQRRVLSALELSSTQRLDGHTVAPDDLLERVVWPTALLEAANRA</sequence>
<dbReference type="InterPro" id="IPR021368">
    <property type="entry name" value="T7SS_EccE"/>
</dbReference>
<evidence type="ECO:0000256" key="1">
    <source>
        <dbReference type="ARBA" id="ARBA00004236"/>
    </source>
</evidence>
<evidence type="ECO:0000256" key="7">
    <source>
        <dbReference type="SAM" id="Phobius"/>
    </source>
</evidence>
<name>A0A5B1BL64_MYCSI</name>
<dbReference type="NCBIfam" id="TIGR03923">
    <property type="entry name" value="T7SS_EccE"/>
    <property type="match status" value="1"/>
</dbReference>